<name>A0ABW5LT47_9FLAO</name>
<dbReference type="Gene3D" id="2.40.160.20">
    <property type="match status" value="1"/>
</dbReference>
<keyword evidence="4" id="KW-1185">Reference proteome</keyword>
<reference evidence="4" key="1">
    <citation type="journal article" date="2019" name="Int. J. Syst. Evol. Microbiol.">
        <title>The Global Catalogue of Microorganisms (GCM) 10K type strain sequencing project: providing services to taxonomists for standard genome sequencing and annotation.</title>
        <authorList>
            <consortium name="The Broad Institute Genomics Platform"/>
            <consortium name="The Broad Institute Genome Sequencing Center for Infectious Disease"/>
            <person name="Wu L."/>
            <person name="Ma J."/>
        </authorList>
    </citation>
    <scope>NUCLEOTIDE SEQUENCE [LARGE SCALE GENOMIC DNA]</scope>
    <source>
        <strain evidence="4">KCTC 52127</strain>
    </source>
</reference>
<keyword evidence="1" id="KW-0732">Signal</keyword>
<dbReference type="InterPro" id="IPR011250">
    <property type="entry name" value="OMP/PagP_B-barrel"/>
</dbReference>
<sequence length="240" mass="27597">MKKAFLILIAFLFVIPASAQLFQKRDRRNVDNLPIFDKRRLHYGFYLGLNQNDFKINYRPSNFPNATVEVKPTAGFNVGLIADLRLHKNINLRFEPGLISNSKTLYFNNNSALLNAQDSVREIGSTYLHLPLVLKFSTDRWNNVRPYVLAGVSYDHNFSSNQDNSDDNFSGEFRMKTTNFMYEIGIGIDIYLYYFKLSPSIRGVFAMNRELVDDNGANSPWTSPINAFSTRGIFLNFAFE</sequence>
<dbReference type="InterPro" id="IPR025665">
    <property type="entry name" value="Beta-barrel_OMP_2"/>
</dbReference>
<evidence type="ECO:0000259" key="2">
    <source>
        <dbReference type="Pfam" id="PF13568"/>
    </source>
</evidence>
<evidence type="ECO:0000256" key="1">
    <source>
        <dbReference type="SAM" id="SignalP"/>
    </source>
</evidence>
<comment type="caution">
    <text evidence="3">The sequence shown here is derived from an EMBL/GenBank/DDBJ whole genome shotgun (WGS) entry which is preliminary data.</text>
</comment>
<evidence type="ECO:0000313" key="4">
    <source>
        <dbReference type="Proteomes" id="UP001597508"/>
    </source>
</evidence>
<dbReference type="Pfam" id="PF13568">
    <property type="entry name" value="OMP_b-brl_2"/>
    <property type="match status" value="1"/>
</dbReference>
<feature type="signal peptide" evidence="1">
    <location>
        <begin position="1"/>
        <end position="19"/>
    </location>
</feature>
<feature type="chain" id="PRO_5045340342" evidence="1">
    <location>
        <begin position="20"/>
        <end position="240"/>
    </location>
</feature>
<proteinExistence type="predicted"/>
<organism evidence="3 4">
    <name type="scientific">Pseudotenacibaculum haliotis</name>
    <dbReference type="NCBI Taxonomy" id="1862138"/>
    <lineage>
        <taxon>Bacteria</taxon>
        <taxon>Pseudomonadati</taxon>
        <taxon>Bacteroidota</taxon>
        <taxon>Flavobacteriia</taxon>
        <taxon>Flavobacteriales</taxon>
        <taxon>Flavobacteriaceae</taxon>
        <taxon>Pseudotenacibaculum</taxon>
    </lineage>
</organism>
<feature type="domain" description="Outer membrane protein beta-barrel" evidence="2">
    <location>
        <begin position="28"/>
        <end position="209"/>
    </location>
</feature>
<protein>
    <submittedName>
        <fullName evidence="3">Porin family protein</fullName>
    </submittedName>
</protein>
<accession>A0ABW5LT47</accession>
<gene>
    <name evidence="3" type="ORF">ACFSRZ_04115</name>
</gene>
<evidence type="ECO:0000313" key="3">
    <source>
        <dbReference type="EMBL" id="MFD2566542.1"/>
    </source>
</evidence>
<dbReference type="EMBL" id="JBHULH010000001">
    <property type="protein sequence ID" value="MFD2566542.1"/>
    <property type="molecule type" value="Genomic_DNA"/>
</dbReference>
<dbReference type="RefSeq" id="WP_379665247.1">
    <property type="nucleotide sequence ID" value="NZ_JBHULH010000001.1"/>
</dbReference>
<dbReference type="SUPFAM" id="SSF56925">
    <property type="entry name" value="OMPA-like"/>
    <property type="match status" value="1"/>
</dbReference>
<dbReference type="Proteomes" id="UP001597508">
    <property type="component" value="Unassembled WGS sequence"/>
</dbReference>